<evidence type="ECO:0000313" key="5">
    <source>
        <dbReference type="EMBL" id="TKT69976.1"/>
    </source>
</evidence>
<name>A0A4U6BIK8_9BRAD</name>
<evidence type="ECO:0000256" key="3">
    <source>
        <dbReference type="PIRSR" id="PIRSR001235-1"/>
    </source>
</evidence>
<dbReference type="OrthoDB" id="9808195at2"/>
<dbReference type="PANTHER" id="PTHR32494">
    <property type="entry name" value="ALLANTOATE DEIMINASE-RELATED"/>
    <property type="match status" value="1"/>
</dbReference>
<evidence type="ECO:0000259" key="4">
    <source>
        <dbReference type="Pfam" id="PF07687"/>
    </source>
</evidence>
<dbReference type="PANTHER" id="PTHR32494:SF5">
    <property type="entry name" value="ALLANTOATE AMIDOHYDROLASE"/>
    <property type="match status" value="1"/>
</dbReference>
<dbReference type="CDD" id="cd03884">
    <property type="entry name" value="M20_bAS"/>
    <property type="match status" value="1"/>
</dbReference>
<dbReference type="Pfam" id="PF01546">
    <property type="entry name" value="Peptidase_M20"/>
    <property type="match status" value="1"/>
</dbReference>
<keyword evidence="3" id="KW-0862">Zinc</keyword>
<keyword evidence="6" id="KW-1185">Reference proteome</keyword>
<comment type="caution">
    <text evidence="5">The sequence shown here is derived from an EMBL/GenBank/DDBJ whole genome shotgun (WGS) entry which is preliminary data.</text>
</comment>
<dbReference type="PIRSF" id="PIRSF001235">
    <property type="entry name" value="Amidase_carbamoylase"/>
    <property type="match status" value="1"/>
</dbReference>
<dbReference type="GO" id="GO:0016813">
    <property type="term" value="F:hydrolase activity, acting on carbon-nitrogen (but not peptide) bonds, in linear amidines"/>
    <property type="evidence" value="ECO:0007669"/>
    <property type="project" value="InterPro"/>
</dbReference>
<comment type="cofactor">
    <cofactor evidence="3">
        <name>Zn(2+)</name>
        <dbReference type="ChEBI" id="CHEBI:29105"/>
    </cofactor>
    <text evidence="3">Binds 2 Zn(2+) ions per subunit.</text>
</comment>
<dbReference type="InterPro" id="IPR010158">
    <property type="entry name" value="Amidase_Cbmase"/>
</dbReference>
<reference evidence="5" key="1">
    <citation type="submission" date="2019-04" db="EMBL/GenBank/DDBJ databases">
        <title>Whole genome sequencing of cave bacteria.</title>
        <authorList>
            <person name="Gan H.M."/>
            <person name="Barton H."/>
            <person name="Savka M.A."/>
        </authorList>
    </citation>
    <scope>NUCLEOTIDE SEQUENCE [LARGE SCALE GENOMIC DNA]</scope>
    <source>
        <strain evidence="5">LC387</strain>
    </source>
</reference>
<dbReference type="AlphaFoldDB" id="A0A4U6BIK8"/>
<accession>A0A4U6BIK8</accession>
<dbReference type="InterPro" id="IPR036264">
    <property type="entry name" value="Bact_exopeptidase_dim_dom"/>
</dbReference>
<dbReference type="Gene3D" id="3.30.70.360">
    <property type="match status" value="1"/>
</dbReference>
<dbReference type="STRING" id="211460.YH63_18610"/>
<comment type="similarity">
    <text evidence="1">Belongs to the peptidase M20 family.</text>
</comment>
<dbReference type="GO" id="GO:0046872">
    <property type="term" value="F:metal ion binding"/>
    <property type="evidence" value="ECO:0007669"/>
    <property type="project" value="UniProtKB-KW"/>
</dbReference>
<dbReference type="Proteomes" id="UP000034832">
    <property type="component" value="Unassembled WGS sequence"/>
</dbReference>
<dbReference type="Pfam" id="PF07687">
    <property type="entry name" value="M20_dimer"/>
    <property type="match status" value="1"/>
</dbReference>
<dbReference type="RefSeq" id="WP_046829347.1">
    <property type="nucleotide sequence ID" value="NZ_LBIA02000001.1"/>
</dbReference>
<dbReference type="SUPFAM" id="SSF55031">
    <property type="entry name" value="Bacterial exopeptidase dimerisation domain"/>
    <property type="match status" value="1"/>
</dbReference>
<protein>
    <submittedName>
        <fullName evidence="5">Zn-dependent hydrolase</fullName>
    </submittedName>
</protein>
<dbReference type="NCBIfam" id="TIGR01879">
    <property type="entry name" value="hydantase"/>
    <property type="match status" value="1"/>
</dbReference>
<dbReference type="EMBL" id="LBIA02000001">
    <property type="protein sequence ID" value="TKT69976.1"/>
    <property type="molecule type" value="Genomic_DNA"/>
</dbReference>
<feature type="binding site" evidence="3">
    <location>
        <position position="194"/>
    </location>
    <ligand>
        <name>Zn(2+)</name>
        <dbReference type="ChEBI" id="CHEBI:29105"/>
        <label>1</label>
    </ligand>
</feature>
<feature type="binding site" evidence="3">
    <location>
        <position position="133"/>
    </location>
    <ligand>
        <name>Zn(2+)</name>
        <dbReference type="ChEBI" id="CHEBI:29105"/>
        <label>2</label>
    </ligand>
</feature>
<feature type="domain" description="Peptidase M20 dimerisation" evidence="4">
    <location>
        <begin position="216"/>
        <end position="316"/>
    </location>
</feature>
<feature type="binding site" evidence="3">
    <location>
        <position position="98"/>
    </location>
    <ligand>
        <name>Zn(2+)</name>
        <dbReference type="ChEBI" id="CHEBI:29105"/>
        <label>2</label>
    </ligand>
</feature>
<sequence length="422" mass="44546">MTKARSNLQIDSARLWGDIHETAKFGATPKGGVKRLTLGAEDKQVRDWFRAACEAAGCEVRVDALGTMFAIRPGRDMSKPPIGIGSHLDTQPTGGKYDGILGTLAALEVVRALNDAGIETDIPVCVCNWTNEEGSRYAPAMMASAAYAGDYTTDDILGRKDADGITVADALDTIGYRGADAVGKQKFSAFVELHIEQGPLLEAENKTIGVVDRGQGIIWYDGTISGFASHAGTTPMPLRKDALAAFSEVVLAVEKIARDHGPNAVGTIGEIKIDNPSRNVIPGDLAFTVDIRSSESNILDGLHSAIQAAVAEIAARRKVSIDVQQIWRKEPTVFNTTLVDAVEAATKEMGYSHRRITSGAGHDACNLAGVVPAAMIFVPCKDGISHNELEDATQTDCTAGANVLLHTVLALAGVASAPNANS</sequence>
<dbReference type="InterPro" id="IPR011650">
    <property type="entry name" value="Peptidase_M20_dimer"/>
</dbReference>
<dbReference type="SUPFAM" id="SSF53187">
    <property type="entry name" value="Zn-dependent exopeptidases"/>
    <property type="match status" value="1"/>
</dbReference>
<dbReference type="Gene3D" id="3.40.630.10">
    <property type="entry name" value="Zn peptidases"/>
    <property type="match status" value="1"/>
</dbReference>
<gene>
    <name evidence="5" type="ORF">YH63_000240</name>
</gene>
<keyword evidence="2 5" id="KW-0378">Hydrolase</keyword>
<proteinExistence type="inferred from homology"/>
<feature type="binding site" evidence="3">
    <location>
        <position position="98"/>
    </location>
    <ligand>
        <name>Zn(2+)</name>
        <dbReference type="ChEBI" id="CHEBI:29105"/>
        <label>1</label>
    </ligand>
</feature>
<dbReference type="InterPro" id="IPR002933">
    <property type="entry name" value="Peptidase_M20"/>
</dbReference>
<feature type="binding site" evidence="3">
    <location>
        <position position="87"/>
    </location>
    <ligand>
        <name>Zn(2+)</name>
        <dbReference type="ChEBI" id="CHEBI:29105"/>
        <label>1</label>
    </ligand>
</feature>
<evidence type="ECO:0000256" key="2">
    <source>
        <dbReference type="ARBA" id="ARBA00022801"/>
    </source>
</evidence>
<keyword evidence="3" id="KW-0479">Metal-binding</keyword>
<dbReference type="NCBIfam" id="NF006771">
    <property type="entry name" value="PRK09290.1-5"/>
    <property type="match status" value="1"/>
</dbReference>
<organism evidence="5 6">
    <name type="scientific">Afipia massiliensis</name>
    <dbReference type="NCBI Taxonomy" id="211460"/>
    <lineage>
        <taxon>Bacteria</taxon>
        <taxon>Pseudomonadati</taxon>
        <taxon>Pseudomonadota</taxon>
        <taxon>Alphaproteobacteria</taxon>
        <taxon>Hyphomicrobiales</taxon>
        <taxon>Nitrobacteraceae</taxon>
        <taxon>Afipia</taxon>
    </lineage>
</organism>
<evidence type="ECO:0000313" key="6">
    <source>
        <dbReference type="Proteomes" id="UP000034832"/>
    </source>
</evidence>
<dbReference type="NCBIfam" id="NF006769">
    <property type="entry name" value="PRK09290.1-3"/>
    <property type="match status" value="1"/>
</dbReference>
<evidence type="ECO:0000256" key="1">
    <source>
        <dbReference type="ARBA" id="ARBA00006153"/>
    </source>
</evidence>
<feature type="binding site" evidence="3">
    <location>
        <position position="386"/>
    </location>
    <ligand>
        <name>Zn(2+)</name>
        <dbReference type="ChEBI" id="CHEBI:29105"/>
        <label>2</label>
    </ligand>
</feature>